<evidence type="ECO:0000313" key="5">
    <source>
        <dbReference type="EMBL" id="CAB0042972.1"/>
    </source>
</evidence>
<accession>A0A6H5J0X2</accession>
<sequence length="348" mass="39538">MRVSTDASLFVYRLTPAYLANPLWNARRNDRLCVACLSLPLLCTRDRCIYEREDVLQKLSKSGTSLPYLTSSSAVRFKMLPTPSAWLLPLFSKRIILFTRSLTLQERTSCLGDNEHPRRSNWVTEQEKYIIVQLHNELRQKVARGEEQRGNPGPQPPALAMPNLQKRPHNKCPNLINAGLTFDEKKRILKQHNALRYRVAKGLEKAGSPGPQPRAVNMRLLILYTSSGRYIGVRTSFVNLSYRAALRSLWSWSASSLRGVSNSKYSARYCTRVSLCTTTSTTRHRRSARERGISPYQSNMKPSRLENALDQCARRQPMYISPGEPVYLAAQSGVRVAQHALISIYAWA</sequence>
<dbReference type="InterPro" id="IPR002413">
    <property type="entry name" value="V5_allergen-like"/>
</dbReference>
<reference evidence="5 6" key="1">
    <citation type="submission" date="2020-02" db="EMBL/GenBank/DDBJ databases">
        <authorList>
            <person name="Ferguson B K."/>
        </authorList>
    </citation>
    <scope>NUCLEOTIDE SEQUENCE [LARGE SCALE GENOMIC DNA]</scope>
</reference>
<organism evidence="5 6">
    <name type="scientific">Trichogramma brassicae</name>
    <dbReference type="NCBI Taxonomy" id="86971"/>
    <lineage>
        <taxon>Eukaryota</taxon>
        <taxon>Metazoa</taxon>
        <taxon>Ecdysozoa</taxon>
        <taxon>Arthropoda</taxon>
        <taxon>Hexapoda</taxon>
        <taxon>Insecta</taxon>
        <taxon>Pterygota</taxon>
        <taxon>Neoptera</taxon>
        <taxon>Endopterygota</taxon>
        <taxon>Hymenoptera</taxon>
        <taxon>Apocrita</taxon>
        <taxon>Proctotrupomorpha</taxon>
        <taxon>Chalcidoidea</taxon>
        <taxon>Trichogrammatidae</taxon>
        <taxon>Trichogramma</taxon>
    </lineage>
</organism>
<evidence type="ECO:0000313" key="6">
    <source>
        <dbReference type="Proteomes" id="UP000479190"/>
    </source>
</evidence>
<evidence type="ECO:0000256" key="3">
    <source>
        <dbReference type="ARBA" id="ARBA00023157"/>
    </source>
</evidence>
<feature type="region of interest" description="Disordered" evidence="4">
    <location>
        <begin position="281"/>
        <end position="300"/>
    </location>
</feature>
<dbReference type="OrthoDB" id="414826at2759"/>
<keyword evidence="2" id="KW-0964">Secreted</keyword>
<gene>
    <name evidence="5" type="ORF">TBRA_LOCUS14560</name>
</gene>
<proteinExistence type="predicted"/>
<dbReference type="Gene3D" id="3.40.33.10">
    <property type="entry name" value="CAP"/>
    <property type="match status" value="2"/>
</dbReference>
<evidence type="ECO:0000256" key="1">
    <source>
        <dbReference type="ARBA" id="ARBA00004613"/>
    </source>
</evidence>
<dbReference type="EMBL" id="CADCXV010001250">
    <property type="protein sequence ID" value="CAB0042972.1"/>
    <property type="molecule type" value="Genomic_DNA"/>
</dbReference>
<evidence type="ECO:0008006" key="7">
    <source>
        <dbReference type="Google" id="ProtNLM"/>
    </source>
</evidence>
<keyword evidence="6" id="KW-1185">Reference proteome</keyword>
<name>A0A6H5J0X2_9HYME</name>
<comment type="subcellular location">
    <subcellularLocation>
        <location evidence="1">Secreted</location>
    </subcellularLocation>
</comment>
<evidence type="ECO:0000256" key="2">
    <source>
        <dbReference type="ARBA" id="ARBA00022525"/>
    </source>
</evidence>
<dbReference type="AlphaFoldDB" id="A0A6H5J0X2"/>
<keyword evidence="3" id="KW-1015">Disulfide bond</keyword>
<dbReference type="SUPFAM" id="SSF55797">
    <property type="entry name" value="PR-1-like"/>
    <property type="match status" value="2"/>
</dbReference>
<protein>
    <recommendedName>
        <fullName evidence="7">SCP domain-containing protein</fullName>
    </recommendedName>
</protein>
<dbReference type="InterPro" id="IPR035940">
    <property type="entry name" value="CAP_sf"/>
</dbReference>
<dbReference type="PRINTS" id="PR00838">
    <property type="entry name" value="V5ALLERGEN"/>
</dbReference>
<dbReference type="Proteomes" id="UP000479190">
    <property type="component" value="Unassembled WGS sequence"/>
</dbReference>
<feature type="region of interest" description="Disordered" evidence="4">
    <location>
        <begin position="143"/>
        <end position="166"/>
    </location>
</feature>
<evidence type="ECO:0000256" key="4">
    <source>
        <dbReference type="SAM" id="MobiDB-lite"/>
    </source>
</evidence>